<dbReference type="Proteomes" id="UP000037146">
    <property type="component" value="Unassembled WGS sequence"/>
</dbReference>
<sequence>MDREIELLQYLPPVLQEIKEYQILTRAEKQDINELSAAIKQLKDDQFVSTSTLVGVQRREKLMRITPKGTDTLDERKFRILVRMNEQLPNTLRTLARQLINLCGEDGYSLVLDHNNYILKVRIALTAKSNFQAVENLLDRVVPANLIIDLSLKYNQYSALSKFTHGQLSNYTHEQLRNEVFN</sequence>
<name>A0A0K9GRI4_9BACI</name>
<dbReference type="EMBL" id="LFZW01000001">
    <property type="protein sequence ID" value="KMY49243.1"/>
    <property type="molecule type" value="Genomic_DNA"/>
</dbReference>
<proteinExistence type="predicted"/>
<dbReference type="InterPro" id="IPR018755">
    <property type="entry name" value="Phage_Mu_Gp48"/>
</dbReference>
<evidence type="ECO:0000313" key="1">
    <source>
        <dbReference type="EMBL" id="KMY49243.1"/>
    </source>
</evidence>
<gene>
    <name evidence="1" type="ORF">AC625_06670</name>
</gene>
<keyword evidence="2" id="KW-1185">Reference proteome</keyword>
<evidence type="ECO:0008006" key="3">
    <source>
        <dbReference type="Google" id="ProtNLM"/>
    </source>
</evidence>
<accession>A0A0K9GRI4</accession>
<dbReference type="Pfam" id="PF10076">
    <property type="entry name" value="Phage_Mu_Gp48"/>
    <property type="match status" value="1"/>
</dbReference>
<dbReference type="OrthoDB" id="1629754at2"/>
<protein>
    <recommendedName>
        <fullName evidence="3">Phage portal protein</fullName>
    </recommendedName>
</protein>
<comment type="caution">
    <text evidence="1">The sequence shown here is derived from an EMBL/GenBank/DDBJ whole genome shotgun (WGS) entry which is preliminary data.</text>
</comment>
<dbReference type="AlphaFoldDB" id="A0A0K9GRI4"/>
<organism evidence="1 2">
    <name type="scientific">Peribacillus loiseleuriae</name>
    <dbReference type="NCBI Taxonomy" id="1679170"/>
    <lineage>
        <taxon>Bacteria</taxon>
        <taxon>Bacillati</taxon>
        <taxon>Bacillota</taxon>
        <taxon>Bacilli</taxon>
        <taxon>Bacillales</taxon>
        <taxon>Bacillaceae</taxon>
        <taxon>Peribacillus</taxon>
    </lineage>
</organism>
<reference evidence="2" key="1">
    <citation type="submission" date="2015-07" db="EMBL/GenBank/DDBJ databases">
        <title>Genome sequencing project for genomic taxonomy and phylogenomics of Bacillus-like bacteria.</title>
        <authorList>
            <person name="Liu B."/>
            <person name="Wang J."/>
            <person name="Zhu Y."/>
            <person name="Liu G."/>
            <person name="Chen Q."/>
            <person name="Chen Z."/>
            <person name="Lan J."/>
            <person name="Che J."/>
            <person name="Ge C."/>
            <person name="Shi H."/>
            <person name="Pan Z."/>
            <person name="Liu X."/>
        </authorList>
    </citation>
    <scope>NUCLEOTIDE SEQUENCE [LARGE SCALE GENOMIC DNA]</scope>
    <source>
        <strain evidence="2">FJAT-27997</strain>
    </source>
</reference>
<dbReference type="STRING" id="1679170.AC625_06670"/>
<evidence type="ECO:0000313" key="2">
    <source>
        <dbReference type="Proteomes" id="UP000037146"/>
    </source>
</evidence>
<dbReference type="PATRIC" id="fig|1679170.3.peg.1434"/>
<dbReference type="RefSeq" id="WP_049680576.1">
    <property type="nucleotide sequence ID" value="NZ_LFZW01000001.1"/>
</dbReference>